<evidence type="ECO:0000313" key="3">
    <source>
        <dbReference type="Proteomes" id="UP001595075"/>
    </source>
</evidence>
<keyword evidence="1" id="KW-1133">Transmembrane helix</keyword>
<accession>A0ABR4BUR3</accession>
<gene>
    <name evidence="2" type="ORF">VTL71DRAFT_8851</name>
</gene>
<keyword evidence="3" id="KW-1185">Reference proteome</keyword>
<proteinExistence type="predicted"/>
<evidence type="ECO:0000256" key="1">
    <source>
        <dbReference type="SAM" id="Phobius"/>
    </source>
</evidence>
<feature type="transmembrane region" description="Helical" evidence="1">
    <location>
        <begin position="56"/>
        <end position="79"/>
    </location>
</feature>
<organism evidence="2 3">
    <name type="scientific">Oculimacula yallundae</name>
    <dbReference type="NCBI Taxonomy" id="86028"/>
    <lineage>
        <taxon>Eukaryota</taxon>
        <taxon>Fungi</taxon>
        <taxon>Dikarya</taxon>
        <taxon>Ascomycota</taxon>
        <taxon>Pezizomycotina</taxon>
        <taxon>Leotiomycetes</taxon>
        <taxon>Helotiales</taxon>
        <taxon>Ploettnerulaceae</taxon>
        <taxon>Oculimacula</taxon>
    </lineage>
</organism>
<protein>
    <submittedName>
        <fullName evidence="2">Uncharacterized protein</fullName>
    </submittedName>
</protein>
<evidence type="ECO:0000313" key="2">
    <source>
        <dbReference type="EMBL" id="KAL2060799.1"/>
    </source>
</evidence>
<name>A0ABR4BUR3_9HELO</name>
<dbReference type="EMBL" id="JAZHXI010000020">
    <property type="protein sequence ID" value="KAL2060799.1"/>
    <property type="molecule type" value="Genomic_DNA"/>
</dbReference>
<sequence length="399" mass="44339">MTSGTVQAPSDRIPTTIHQWELNFSSGVTIFATLHKLPRFHDFLFSTMSKASKARVWLASFLSLIIGVPTFYFSCLFVGKFIASIQSSSSQAHWIGKAKIEAYALCYDGCYDCLDVGVIESACRLTGTVNVPNVVCDASQLWTWHESAKYPMECLMAVGKIYLQKHLAWKRFWFKPLYLVAFLAAGGLGYATFQITRKVLDSHQAFEPSPARYRATEPPRSRPQIRTGSQSNITTPLLAVGVLLLASPPPVMAYACTSQPAYNALFSNADDSIYGVIHGWLSSCYEETYSCGESCTSSSSSGYQDCKTMYCNQERTAKPPRVFVNEAAQLVVGCGFRMVDFLPGVVDRRIPNPKIEGKLWVKISVNKFNGTELRGETRVEDIVKCLYGIVKPPKWQDGL</sequence>
<keyword evidence="1" id="KW-0472">Membrane</keyword>
<comment type="caution">
    <text evidence="2">The sequence shown here is derived from an EMBL/GenBank/DDBJ whole genome shotgun (WGS) entry which is preliminary data.</text>
</comment>
<dbReference type="Proteomes" id="UP001595075">
    <property type="component" value="Unassembled WGS sequence"/>
</dbReference>
<keyword evidence="1" id="KW-0812">Transmembrane</keyword>
<reference evidence="2 3" key="1">
    <citation type="journal article" date="2024" name="Commun. Biol.">
        <title>Comparative genomic analysis of thermophilic fungi reveals convergent evolutionary adaptations and gene losses.</title>
        <authorList>
            <person name="Steindorff A.S."/>
            <person name="Aguilar-Pontes M.V."/>
            <person name="Robinson A.J."/>
            <person name="Andreopoulos B."/>
            <person name="LaButti K."/>
            <person name="Kuo A."/>
            <person name="Mondo S."/>
            <person name="Riley R."/>
            <person name="Otillar R."/>
            <person name="Haridas S."/>
            <person name="Lipzen A."/>
            <person name="Grimwood J."/>
            <person name="Schmutz J."/>
            <person name="Clum A."/>
            <person name="Reid I.D."/>
            <person name="Moisan M.C."/>
            <person name="Butler G."/>
            <person name="Nguyen T.T.M."/>
            <person name="Dewar K."/>
            <person name="Conant G."/>
            <person name="Drula E."/>
            <person name="Henrissat B."/>
            <person name="Hansel C."/>
            <person name="Singer S."/>
            <person name="Hutchinson M.I."/>
            <person name="de Vries R.P."/>
            <person name="Natvig D.O."/>
            <person name="Powell A.J."/>
            <person name="Tsang A."/>
            <person name="Grigoriev I.V."/>
        </authorList>
    </citation>
    <scope>NUCLEOTIDE SEQUENCE [LARGE SCALE GENOMIC DNA]</scope>
    <source>
        <strain evidence="2 3">CBS 494.80</strain>
    </source>
</reference>
<feature type="transmembrane region" description="Helical" evidence="1">
    <location>
        <begin position="172"/>
        <end position="193"/>
    </location>
</feature>